<dbReference type="Proteomes" id="UP001589693">
    <property type="component" value="Unassembled WGS sequence"/>
</dbReference>
<accession>A0ABV5ZWZ9</accession>
<reference evidence="1 2" key="1">
    <citation type="submission" date="2024-09" db="EMBL/GenBank/DDBJ databases">
        <authorList>
            <person name="Sun Q."/>
            <person name="Mori K."/>
        </authorList>
    </citation>
    <scope>NUCLEOTIDE SEQUENCE [LARGE SCALE GENOMIC DNA]</scope>
    <source>
        <strain evidence="1 2">TBRC 7907</strain>
    </source>
</reference>
<dbReference type="EMBL" id="JBHLZU010000012">
    <property type="protein sequence ID" value="MFB9905411.1"/>
    <property type="molecule type" value="Genomic_DNA"/>
</dbReference>
<name>A0ABV5ZWZ9_9PSEU</name>
<evidence type="ECO:0000313" key="2">
    <source>
        <dbReference type="Proteomes" id="UP001589693"/>
    </source>
</evidence>
<proteinExistence type="predicted"/>
<gene>
    <name evidence="1" type="ORF">ACFFQA_15865</name>
</gene>
<dbReference type="InterPro" id="IPR038282">
    <property type="entry name" value="DUF2267_sf"/>
</dbReference>
<keyword evidence="2" id="KW-1185">Reference proteome</keyword>
<protein>
    <submittedName>
        <fullName evidence="1">DUF2267 domain-containing protein</fullName>
    </submittedName>
</protein>
<dbReference type="InterPro" id="IPR018727">
    <property type="entry name" value="DUF2267"/>
</dbReference>
<evidence type="ECO:0000313" key="1">
    <source>
        <dbReference type="EMBL" id="MFB9905411.1"/>
    </source>
</evidence>
<dbReference type="Pfam" id="PF10025">
    <property type="entry name" value="DUF2267"/>
    <property type="match status" value="1"/>
</dbReference>
<comment type="caution">
    <text evidence="1">The sequence shown here is derived from an EMBL/GenBank/DDBJ whole genome shotgun (WGS) entry which is preliminary data.</text>
</comment>
<organism evidence="1 2">
    <name type="scientific">Allokutzneria oryzae</name>
    <dbReference type="NCBI Taxonomy" id="1378989"/>
    <lineage>
        <taxon>Bacteria</taxon>
        <taxon>Bacillati</taxon>
        <taxon>Actinomycetota</taxon>
        <taxon>Actinomycetes</taxon>
        <taxon>Pseudonocardiales</taxon>
        <taxon>Pseudonocardiaceae</taxon>
        <taxon>Allokutzneria</taxon>
    </lineage>
</organism>
<dbReference type="Gene3D" id="1.10.490.110">
    <property type="entry name" value="Uncharacterized conserved protein DUF2267"/>
    <property type="match status" value="1"/>
</dbReference>
<sequence>MTHEPDPFSAAHQTAHDWLSTIAHHLGTEDRHYAFRVLRAWLHLVRDRLTVDSAAHFAAQLPELLRGVFYSGWAPSRVPVRYDASWFTNLFAHTANISPADVPAAAGAVSAGLNALCSPGQLDHVFALMPASLRGELEGEAAAPEAPPPATAERRRLDVLEDKVQALVDAVGVLVRGLEQLPASEPLADRTAKAAQEAHRILMAQATART</sequence>
<dbReference type="RefSeq" id="WP_377852714.1">
    <property type="nucleotide sequence ID" value="NZ_JBHLZU010000012.1"/>
</dbReference>